<evidence type="ECO:0008006" key="3">
    <source>
        <dbReference type="Google" id="ProtNLM"/>
    </source>
</evidence>
<feature type="compositionally biased region" description="Polar residues" evidence="1">
    <location>
        <begin position="96"/>
        <end position="109"/>
    </location>
</feature>
<evidence type="ECO:0000256" key="1">
    <source>
        <dbReference type="SAM" id="MobiDB-lite"/>
    </source>
</evidence>
<dbReference type="Pfam" id="PF06784">
    <property type="entry name" value="UPF0240"/>
    <property type="match status" value="1"/>
</dbReference>
<feature type="region of interest" description="Disordered" evidence="1">
    <location>
        <begin position="87"/>
        <end position="109"/>
    </location>
</feature>
<accession>A0A0K8TQU9</accession>
<dbReference type="GO" id="GO:0032981">
    <property type="term" value="P:mitochondrial respiratory chain complex I assembly"/>
    <property type="evidence" value="ECO:0007669"/>
    <property type="project" value="InterPro"/>
</dbReference>
<dbReference type="PANTHER" id="PTHR13338:SF4">
    <property type="entry name" value="NADH DEHYDROGENASE [UBIQUINONE] 1 ALPHA SUBCOMPLEX ASSEMBLY FACTOR 4"/>
    <property type="match status" value="1"/>
</dbReference>
<protein>
    <recommendedName>
        <fullName evidence="3">Protein NDUFAF4 homolog</fullName>
    </recommendedName>
</protein>
<name>A0A0K8TQU9_TABBR</name>
<proteinExistence type="evidence at transcript level"/>
<dbReference type="InterPro" id="IPR009622">
    <property type="entry name" value="NDUFAF4"/>
</dbReference>
<reference evidence="2" key="1">
    <citation type="journal article" date="2015" name="Insect Biochem. Mol. Biol.">
        <title>An insight into the sialome of the horse fly, Tabanus bromius.</title>
        <authorList>
            <person name="Ribeiro J.M."/>
            <person name="Kazimirova M."/>
            <person name="Takac P."/>
            <person name="Andersen J.F."/>
            <person name="Francischetti I.M."/>
        </authorList>
    </citation>
    <scope>NUCLEOTIDE SEQUENCE</scope>
</reference>
<dbReference type="PANTHER" id="PTHR13338">
    <property type="entry name" value="UPF0240 PROTEIN"/>
    <property type="match status" value="1"/>
</dbReference>
<sequence length="197" mass="22372">MGFVASKISRKIKRFNVESRAHSLLDKDSLRPPPKFETTLRDIQRTLEENPNFATKESLKDSSLNERLKQVYVTTPNEVVVVEDAPRGTAGKPLPTSRTSDTSFQYGITEPTNVPRGKCTLSQAMTFLNDYAQDPSEWTVNKIADVYKLKTQTVDKIVLYFKVFQLYIPDKKKTDELLGANKQKMLEGDGKNEHKNS</sequence>
<dbReference type="GO" id="GO:0005739">
    <property type="term" value="C:mitochondrion"/>
    <property type="evidence" value="ECO:0007669"/>
    <property type="project" value="TreeGrafter"/>
</dbReference>
<evidence type="ECO:0000313" key="2">
    <source>
        <dbReference type="EMBL" id="JAI16523.1"/>
    </source>
</evidence>
<dbReference type="EMBL" id="GDAI01001080">
    <property type="protein sequence ID" value="JAI16523.1"/>
    <property type="molecule type" value="mRNA"/>
</dbReference>
<dbReference type="AlphaFoldDB" id="A0A0K8TQU9"/>
<organism evidence="2">
    <name type="scientific">Tabanus bromius</name>
    <name type="common">Band-eyed brown horse fly</name>
    <dbReference type="NCBI Taxonomy" id="304241"/>
    <lineage>
        <taxon>Eukaryota</taxon>
        <taxon>Metazoa</taxon>
        <taxon>Ecdysozoa</taxon>
        <taxon>Arthropoda</taxon>
        <taxon>Hexapoda</taxon>
        <taxon>Insecta</taxon>
        <taxon>Pterygota</taxon>
        <taxon>Neoptera</taxon>
        <taxon>Endopterygota</taxon>
        <taxon>Diptera</taxon>
        <taxon>Brachycera</taxon>
        <taxon>Tabanomorpha</taxon>
        <taxon>Tabanoidea</taxon>
        <taxon>Tabanidae</taxon>
        <taxon>Tabanus</taxon>
    </lineage>
</organism>